<name>A0A2P7SEK6_9HYPH</name>
<gene>
    <name evidence="1" type="ORF">C7I85_11910</name>
</gene>
<protein>
    <submittedName>
        <fullName evidence="1">Uncharacterized protein</fullName>
    </submittedName>
</protein>
<keyword evidence="2" id="KW-1185">Reference proteome</keyword>
<dbReference type="AlphaFoldDB" id="A0A2P7SEK6"/>
<dbReference type="Proteomes" id="UP000240653">
    <property type="component" value="Unassembled WGS sequence"/>
</dbReference>
<evidence type="ECO:0000313" key="2">
    <source>
        <dbReference type="Proteomes" id="UP000240653"/>
    </source>
</evidence>
<dbReference type="EMBL" id="PXYL01000005">
    <property type="protein sequence ID" value="PSJ60741.1"/>
    <property type="molecule type" value="Genomic_DNA"/>
</dbReference>
<sequence>MSDGVFVAPVGIVAGPPVLDSANVVVLPELWGFHAMVPVTETLEWLTDVLGSRTGEQRIALRSAPRQTFSFSVRLSDAEYARARGFARRRAHTIVGVPVWAEAINLAVGVAASDSSIAMDTTSGDWRVDGGVVIWESPDKFVVTRIVLVAAGSLGLLAPVGVDLRKPKIIPLRSALVPEGFSVDRQATYSDVGVKFLVTDNIDLAASYVSTYPKYQGLDVVTEAPVLVADVSDSIVRSMDLIDNGTGPVVVETLRNYVDFGQTVSFMESRPSGVWKRRKWLHSLRGKQKPFWLPTFNRDLSLAASATSGATTIQVKANGPVANLINRHVMFHLTDGTRLFRQIASATVIDPDTTEIIISSALGRAVAPKDIAMICFVSKVRLNADAVTISHQFTADSVVNIPVMEVPA</sequence>
<proteinExistence type="predicted"/>
<accession>A0A2P7SEK6</accession>
<comment type="caution">
    <text evidence="1">The sequence shown here is derived from an EMBL/GenBank/DDBJ whole genome shotgun (WGS) entry which is preliminary data.</text>
</comment>
<organism evidence="1 2">
    <name type="scientific">Pseudaminobacter soli</name>
    <name type="common">ex Li et al. 2025</name>
    <dbReference type="NCBI Taxonomy" id="1295366"/>
    <lineage>
        <taxon>Bacteria</taxon>
        <taxon>Pseudomonadati</taxon>
        <taxon>Pseudomonadota</taxon>
        <taxon>Alphaproteobacteria</taxon>
        <taxon>Hyphomicrobiales</taxon>
        <taxon>Phyllobacteriaceae</taxon>
        <taxon>Pseudaminobacter</taxon>
    </lineage>
</organism>
<reference evidence="1 2" key="1">
    <citation type="submission" date="2018-03" db="EMBL/GenBank/DDBJ databases">
        <title>The draft genome of Mesorhizobium soli JCM 19897.</title>
        <authorList>
            <person name="Li L."/>
            <person name="Liu L."/>
            <person name="Liang L."/>
            <person name="Wang T."/>
            <person name="Zhang X."/>
        </authorList>
    </citation>
    <scope>NUCLEOTIDE SEQUENCE [LARGE SCALE GENOMIC DNA]</scope>
    <source>
        <strain evidence="1 2">JCM 19897</strain>
    </source>
</reference>
<evidence type="ECO:0000313" key="1">
    <source>
        <dbReference type="EMBL" id="PSJ60741.1"/>
    </source>
</evidence>